<keyword evidence="3 5" id="KW-1133">Transmembrane helix</keyword>
<feature type="transmembrane region" description="Helical" evidence="5">
    <location>
        <begin position="96"/>
        <end position="117"/>
    </location>
</feature>
<comment type="subcellular location">
    <subcellularLocation>
        <location evidence="1">Membrane</location>
        <topology evidence="1">Multi-pass membrane protein</topology>
    </subcellularLocation>
</comment>
<evidence type="ECO:0000256" key="3">
    <source>
        <dbReference type="ARBA" id="ARBA00022989"/>
    </source>
</evidence>
<name>A0ABV5TES2_9ACTN</name>
<protein>
    <submittedName>
        <fullName evidence="6">DoxX family protein</fullName>
    </submittedName>
</protein>
<proteinExistence type="predicted"/>
<evidence type="ECO:0000313" key="6">
    <source>
        <dbReference type="EMBL" id="MFB9677547.1"/>
    </source>
</evidence>
<evidence type="ECO:0000256" key="1">
    <source>
        <dbReference type="ARBA" id="ARBA00004141"/>
    </source>
</evidence>
<dbReference type="EMBL" id="JBHMBS010000008">
    <property type="protein sequence ID" value="MFB9677547.1"/>
    <property type="molecule type" value="Genomic_DNA"/>
</dbReference>
<dbReference type="Proteomes" id="UP001589610">
    <property type="component" value="Unassembled WGS sequence"/>
</dbReference>
<sequence length="118" mass="11999">MVTAYVVVTVVTIAANAWAALADFSRAGFVLANSAELGIPRSWLPPLAALKAAGAAGLLLGLLGVRFIGVAAAVGLVLFFTGAVAVHVRTRVFRNIAFPGGFLVLAVASLVLVIATAR</sequence>
<dbReference type="RefSeq" id="WP_344748827.1">
    <property type="nucleotide sequence ID" value="NZ_BAAAWW010000171.1"/>
</dbReference>
<evidence type="ECO:0000313" key="7">
    <source>
        <dbReference type="Proteomes" id="UP001589610"/>
    </source>
</evidence>
<keyword evidence="4 5" id="KW-0472">Membrane</keyword>
<comment type="caution">
    <text evidence="6">The sequence shown here is derived from an EMBL/GenBank/DDBJ whole genome shotgun (WGS) entry which is preliminary data.</text>
</comment>
<keyword evidence="2 5" id="KW-0812">Transmembrane</keyword>
<dbReference type="Pfam" id="PF13564">
    <property type="entry name" value="DoxX_2"/>
    <property type="match status" value="1"/>
</dbReference>
<organism evidence="6 7">
    <name type="scientific">Streptosporangium vulgare</name>
    <dbReference type="NCBI Taxonomy" id="46190"/>
    <lineage>
        <taxon>Bacteria</taxon>
        <taxon>Bacillati</taxon>
        <taxon>Actinomycetota</taxon>
        <taxon>Actinomycetes</taxon>
        <taxon>Streptosporangiales</taxon>
        <taxon>Streptosporangiaceae</taxon>
        <taxon>Streptosporangium</taxon>
    </lineage>
</organism>
<reference evidence="6 7" key="1">
    <citation type="submission" date="2024-09" db="EMBL/GenBank/DDBJ databases">
        <authorList>
            <person name="Sun Q."/>
            <person name="Mori K."/>
        </authorList>
    </citation>
    <scope>NUCLEOTIDE SEQUENCE [LARGE SCALE GENOMIC DNA]</scope>
    <source>
        <strain evidence="6 7">JCM 3028</strain>
    </source>
</reference>
<evidence type="ECO:0000256" key="2">
    <source>
        <dbReference type="ARBA" id="ARBA00022692"/>
    </source>
</evidence>
<gene>
    <name evidence="6" type="ORF">ACFFRH_18870</name>
</gene>
<keyword evidence="7" id="KW-1185">Reference proteome</keyword>
<evidence type="ECO:0000256" key="4">
    <source>
        <dbReference type="ARBA" id="ARBA00023136"/>
    </source>
</evidence>
<accession>A0ABV5TES2</accession>
<evidence type="ECO:0000256" key="5">
    <source>
        <dbReference type="SAM" id="Phobius"/>
    </source>
</evidence>
<dbReference type="InterPro" id="IPR032808">
    <property type="entry name" value="DoxX"/>
</dbReference>
<feature type="transmembrane region" description="Helical" evidence="5">
    <location>
        <begin position="70"/>
        <end position="90"/>
    </location>
</feature>